<name>Q27JA5_PICGL</name>
<evidence type="ECO:0000256" key="1">
    <source>
        <dbReference type="ARBA" id="ARBA00010746"/>
    </source>
</evidence>
<reference evidence="5" key="1">
    <citation type="journal article" date="2006" name="Plant Mol. Biol.">
        <title>Dirigent proteins in conifer defense: gene discovery, phylogeny, and differential wound- and insect-induced expression of a family of DIR and DIR-like genes in spruce (Picea spp.).</title>
        <authorList>
            <person name="Ralph S."/>
            <person name="Park J.Y."/>
            <person name="Bohlmann J."/>
            <person name="Mansfield S.D."/>
        </authorList>
    </citation>
    <scope>NUCLEOTIDE SEQUENCE</scope>
</reference>
<keyword evidence="3 4" id="KW-0964">Secreted</keyword>
<keyword evidence="4" id="KW-0732">Signal</keyword>
<comment type="subcellular location">
    <subcellularLocation>
        <location evidence="4">Secreted</location>
        <location evidence="4">Extracellular space</location>
        <location evidence="4">Apoplast</location>
    </subcellularLocation>
</comment>
<feature type="chain" id="PRO_5008193451" description="Dirigent protein" evidence="4">
    <location>
        <begin position="30"/>
        <end position="188"/>
    </location>
</feature>
<comment type="subunit">
    <text evidence="2 4">Homodimer.</text>
</comment>
<sequence>MASKAYSAATFMVPALLLLSLFCLHIAEAEAEAKVKLGREKISHLHFYFHDLVSGKNVTAVKVASAPTTNSSATLFGTVMVMDDWLTEGPAATSKMVGRAQGIYVSSSQEKFHLLMASTFVFESGKYNGSTLAMVGKNAALEQVREMPIVGGSGLFRLARGYALARTHSLELNTGNAVVEYNVTVLHY</sequence>
<keyword evidence="4" id="KW-0052">Apoplast</keyword>
<comment type="similarity">
    <text evidence="1 4">Belongs to the plant dirigent protein family.</text>
</comment>
<dbReference type="AlphaFoldDB" id="Q27JA5"/>
<proteinExistence type="evidence at transcript level"/>
<dbReference type="Gene3D" id="2.40.480.10">
    <property type="entry name" value="Allene oxide cyclase-like"/>
    <property type="match status" value="1"/>
</dbReference>
<dbReference type="GO" id="GO:0048046">
    <property type="term" value="C:apoplast"/>
    <property type="evidence" value="ECO:0007669"/>
    <property type="project" value="UniProtKB-SubCell"/>
</dbReference>
<accession>Q27JA5</accession>
<organism evidence="5">
    <name type="scientific">Picea glauca</name>
    <name type="common">White spruce</name>
    <name type="synonym">Pinus glauca</name>
    <dbReference type="NCBI Taxonomy" id="3330"/>
    <lineage>
        <taxon>Eukaryota</taxon>
        <taxon>Viridiplantae</taxon>
        <taxon>Streptophyta</taxon>
        <taxon>Embryophyta</taxon>
        <taxon>Tracheophyta</taxon>
        <taxon>Spermatophyta</taxon>
        <taxon>Pinopsida</taxon>
        <taxon>Pinidae</taxon>
        <taxon>Conifers I</taxon>
        <taxon>Pinales</taxon>
        <taxon>Pinaceae</taxon>
        <taxon>Picea</taxon>
    </lineage>
</organism>
<reference evidence="5" key="2">
    <citation type="submission" date="2006-02" db="EMBL/GenBank/DDBJ databases">
        <authorList>
            <person name="Ralph S.G."/>
            <person name="Park J.Y."/>
            <person name="Bohlmann J."/>
            <person name="Mansfield S.D."/>
        </authorList>
    </citation>
    <scope>NUCLEOTIDE SEQUENCE</scope>
</reference>
<dbReference type="GO" id="GO:0009699">
    <property type="term" value="P:phenylpropanoid biosynthetic process"/>
    <property type="evidence" value="ECO:0007669"/>
    <property type="project" value="UniProtKB-ARBA"/>
</dbReference>
<comment type="function">
    <text evidence="4">Dirigent proteins impart stereoselectivity on the phenoxy radical-coupling reaction, yielding optically active lignans from two molecules of coniferyl alcohol in the biosynthesis of lignans, flavonolignans, and alkaloids and thus plays a central role in plant secondary metabolism.</text>
</comment>
<evidence type="ECO:0000256" key="4">
    <source>
        <dbReference type="RuleBase" id="RU363099"/>
    </source>
</evidence>
<protein>
    <recommendedName>
        <fullName evidence="4">Dirigent protein</fullName>
    </recommendedName>
</protein>
<dbReference type="InterPro" id="IPR044859">
    <property type="entry name" value="Allene_oxi_cyc_Dirigent"/>
</dbReference>
<evidence type="ECO:0000256" key="3">
    <source>
        <dbReference type="ARBA" id="ARBA00022525"/>
    </source>
</evidence>
<dbReference type="PANTHER" id="PTHR21495">
    <property type="entry name" value="NUCLEOPORIN-RELATED"/>
    <property type="match status" value="1"/>
</dbReference>
<evidence type="ECO:0000256" key="2">
    <source>
        <dbReference type="ARBA" id="ARBA00011738"/>
    </source>
</evidence>
<dbReference type="Pfam" id="PF03018">
    <property type="entry name" value="Dirigent"/>
    <property type="match status" value="1"/>
</dbReference>
<dbReference type="EMBL" id="DQ395247">
    <property type="protein sequence ID" value="ABD52118.1"/>
    <property type="molecule type" value="mRNA"/>
</dbReference>
<evidence type="ECO:0000313" key="5">
    <source>
        <dbReference type="EMBL" id="ABD52118.1"/>
    </source>
</evidence>
<feature type="signal peptide" evidence="4">
    <location>
        <begin position="1"/>
        <end position="29"/>
    </location>
</feature>
<dbReference type="InterPro" id="IPR004265">
    <property type="entry name" value="Dirigent"/>
</dbReference>